<dbReference type="Proteomes" id="UP001519294">
    <property type="component" value="Unassembled WGS sequence"/>
</dbReference>
<proteinExistence type="predicted"/>
<dbReference type="RefSeq" id="WP_029267925.1">
    <property type="nucleotide sequence ID" value="NZ_JAGIKX010000001.1"/>
</dbReference>
<evidence type="ECO:0000313" key="1">
    <source>
        <dbReference type="EMBL" id="MBP2256345.1"/>
    </source>
</evidence>
<evidence type="ECO:0008006" key="3">
    <source>
        <dbReference type="Google" id="ProtNLM"/>
    </source>
</evidence>
<gene>
    <name evidence="1" type="ORF">J2Z81_000277</name>
</gene>
<dbReference type="InterPro" id="IPR014913">
    <property type="entry name" value="YppE-like"/>
</dbReference>
<protein>
    <recommendedName>
        <fullName evidence="3">DUF1798 domain-containing protein</fullName>
    </recommendedName>
</protein>
<evidence type="ECO:0000313" key="2">
    <source>
        <dbReference type="Proteomes" id="UP001519294"/>
    </source>
</evidence>
<organism evidence="1 2">
    <name type="scientific">Virgibacillus alimentarius</name>
    <dbReference type="NCBI Taxonomy" id="698769"/>
    <lineage>
        <taxon>Bacteria</taxon>
        <taxon>Bacillati</taxon>
        <taxon>Bacillota</taxon>
        <taxon>Bacilli</taxon>
        <taxon>Bacillales</taxon>
        <taxon>Bacillaceae</taxon>
        <taxon>Virgibacillus</taxon>
    </lineage>
</organism>
<name>A0ABS4S4C8_9BACI</name>
<dbReference type="Gene3D" id="1.20.120.440">
    <property type="entry name" value="YppE-like"/>
    <property type="match status" value="1"/>
</dbReference>
<dbReference type="SUPFAM" id="SSF140415">
    <property type="entry name" value="YppE-like"/>
    <property type="match status" value="1"/>
</dbReference>
<dbReference type="Pfam" id="PF08807">
    <property type="entry name" value="DUF1798"/>
    <property type="match status" value="1"/>
</dbReference>
<dbReference type="InterPro" id="IPR023351">
    <property type="entry name" value="YppE-like_sf"/>
</dbReference>
<reference evidence="1 2" key="1">
    <citation type="submission" date="2021-03" db="EMBL/GenBank/DDBJ databases">
        <title>Genomic Encyclopedia of Type Strains, Phase IV (KMG-IV): sequencing the most valuable type-strain genomes for metagenomic binning, comparative biology and taxonomic classification.</title>
        <authorList>
            <person name="Goeker M."/>
        </authorList>
    </citation>
    <scope>NUCLEOTIDE SEQUENCE [LARGE SCALE GENOMIC DNA]</scope>
    <source>
        <strain evidence="1 2">DSM 25790</strain>
    </source>
</reference>
<dbReference type="EMBL" id="JAGIKX010000001">
    <property type="protein sequence ID" value="MBP2256345.1"/>
    <property type="molecule type" value="Genomic_DNA"/>
</dbReference>
<keyword evidence="2" id="KW-1185">Reference proteome</keyword>
<accession>A0ABS4S4C8</accession>
<sequence>MQLIEQTKQFKQHLDYLMKIYEKNSPPESKSDKEFFLKVKEETLPVYRLIEKWEKEALQTIKDRKVNVHPHQISSTKENMELLLMHSYYIDVKRRRYMELNHSIHYILAQLIRELE</sequence>
<comment type="caution">
    <text evidence="1">The sequence shown here is derived from an EMBL/GenBank/DDBJ whole genome shotgun (WGS) entry which is preliminary data.</text>
</comment>